<dbReference type="GO" id="GO:0005840">
    <property type="term" value="C:ribosome"/>
    <property type="evidence" value="ECO:0007669"/>
    <property type="project" value="InterPro"/>
</dbReference>
<dbReference type="GO" id="GO:0006364">
    <property type="term" value="P:rRNA processing"/>
    <property type="evidence" value="ECO:0007669"/>
    <property type="project" value="UniProtKB-UniRule"/>
</dbReference>
<keyword evidence="4 5" id="KW-0143">Chaperone</keyword>
<comment type="function">
    <text evidence="5">An accessory protein needed during the final step in the assembly of 30S ribosomal subunit, possibly for assembly of the head region. Essential for efficient processing of 16S rRNA. May be needed both before and after RbfA during the maturation of 16S rRNA. It has affinity for free ribosomal 30S subunits but not for 70S ribosomes.</text>
</comment>
<reference evidence="9" key="1">
    <citation type="journal article" date="2014" name="Sci. Data">
        <title>Genomes of diverse isolates of the marine cyanobacterium Prochlorococcus.</title>
        <authorList>
            <person name="Biller S."/>
            <person name="Berube P."/>
            <person name="Thompson J."/>
            <person name="Kelly L."/>
            <person name="Roggensack S."/>
            <person name="Awad L."/>
            <person name="Roache-Johnson K."/>
            <person name="Ding H."/>
            <person name="Giovannoni S.J."/>
            <person name="Moore L.R."/>
            <person name="Chisholm S.W."/>
        </authorList>
    </citation>
    <scope>NUCLEOTIDE SEQUENCE [LARGE SCALE GENOMIC DNA]</scope>
    <source>
        <strain evidence="9">PAC1</strain>
    </source>
</reference>
<dbReference type="InterPro" id="IPR011961">
    <property type="entry name" value="RimM"/>
</dbReference>
<dbReference type="EMBL" id="JNAX01000004">
    <property type="protein sequence ID" value="KGG21936.1"/>
    <property type="molecule type" value="Genomic_DNA"/>
</dbReference>
<comment type="subunit">
    <text evidence="5">Binds ribosomal protein uS19.</text>
</comment>
<dbReference type="Pfam" id="PF24986">
    <property type="entry name" value="PRC_RimM"/>
    <property type="match status" value="1"/>
</dbReference>
<dbReference type="InterPro" id="IPR056792">
    <property type="entry name" value="PRC_RimM"/>
</dbReference>
<dbReference type="InterPro" id="IPR009000">
    <property type="entry name" value="Transl_B-barrel_sf"/>
</dbReference>
<dbReference type="SUPFAM" id="SSF50447">
    <property type="entry name" value="Translation proteins"/>
    <property type="match status" value="1"/>
</dbReference>
<evidence type="ECO:0000256" key="5">
    <source>
        <dbReference type="HAMAP-Rule" id="MF_00014"/>
    </source>
</evidence>
<dbReference type="GO" id="GO:0043022">
    <property type="term" value="F:ribosome binding"/>
    <property type="evidence" value="ECO:0007669"/>
    <property type="project" value="InterPro"/>
</dbReference>
<dbReference type="GO" id="GO:0042274">
    <property type="term" value="P:ribosomal small subunit biogenesis"/>
    <property type="evidence" value="ECO:0007669"/>
    <property type="project" value="UniProtKB-UniRule"/>
</dbReference>
<organism evidence="8 9">
    <name type="scientific">Prochlorococcus marinus str. PAC1</name>
    <dbReference type="NCBI Taxonomy" id="59924"/>
    <lineage>
        <taxon>Bacteria</taxon>
        <taxon>Bacillati</taxon>
        <taxon>Cyanobacteriota</taxon>
        <taxon>Cyanophyceae</taxon>
        <taxon>Synechococcales</taxon>
        <taxon>Prochlorococcaceae</taxon>
        <taxon>Prochlorococcus</taxon>
    </lineage>
</organism>
<evidence type="ECO:0000259" key="7">
    <source>
        <dbReference type="Pfam" id="PF24986"/>
    </source>
</evidence>
<dbReference type="RefSeq" id="WP_036904466.1">
    <property type="nucleotide sequence ID" value="NZ_CP138967.1"/>
</dbReference>
<dbReference type="AlphaFoldDB" id="A0A0A2C6E4"/>
<keyword evidence="2 5" id="KW-0690">Ribosome biogenesis</keyword>
<comment type="subcellular location">
    <subcellularLocation>
        <location evidence="5">Cytoplasm</location>
    </subcellularLocation>
</comment>
<dbReference type="InterPro" id="IPR011033">
    <property type="entry name" value="PRC_barrel-like_sf"/>
</dbReference>
<accession>A0A0A2C6E4</accession>
<keyword evidence="1 5" id="KW-0963">Cytoplasm</keyword>
<dbReference type="GO" id="GO:0005737">
    <property type="term" value="C:cytoplasm"/>
    <property type="evidence" value="ECO:0007669"/>
    <property type="project" value="UniProtKB-SubCell"/>
</dbReference>
<proteinExistence type="inferred from homology"/>
<sequence length="176" mass="19821">MFEKDKWMSIGEIVAPQGLRGDLRIKPSSDFPERFTKPGKRWIQKTDELPTEIKLIKGKLIPGKSIYVLSIEGVSTRSSAEEIIGWKLVIPIDSRPILSKDEYHYHDLIGLEARSGPSKALIGYVTDLIKGGNDLLEIELVEGKKVLVPFVKEIVPEIEIKEKWLLINPPPGLLEL</sequence>
<dbReference type="InterPro" id="IPR002676">
    <property type="entry name" value="RimM_N"/>
</dbReference>
<evidence type="ECO:0000256" key="4">
    <source>
        <dbReference type="ARBA" id="ARBA00023186"/>
    </source>
</evidence>
<dbReference type="PANTHER" id="PTHR33692">
    <property type="entry name" value="RIBOSOME MATURATION FACTOR RIMM"/>
    <property type="match status" value="1"/>
</dbReference>
<gene>
    <name evidence="5" type="primary">rimM</name>
    <name evidence="8" type="ORF">EV03_0255</name>
</gene>
<dbReference type="Proteomes" id="UP000030392">
    <property type="component" value="Unassembled WGS sequence"/>
</dbReference>
<dbReference type="Gene3D" id="2.40.30.60">
    <property type="entry name" value="RimM"/>
    <property type="match status" value="1"/>
</dbReference>
<keyword evidence="3 5" id="KW-0698">rRNA processing</keyword>
<evidence type="ECO:0000256" key="1">
    <source>
        <dbReference type="ARBA" id="ARBA00022490"/>
    </source>
</evidence>
<dbReference type="HAMAP" id="MF_00014">
    <property type="entry name" value="Ribosome_mat_RimM"/>
    <property type="match status" value="1"/>
</dbReference>
<comment type="domain">
    <text evidence="5">The PRC barrel domain binds ribosomal protein uS19.</text>
</comment>
<feature type="domain" description="RimM N-terminal" evidence="6">
    <location>
        <begin position="10"/>
        <end position="93"/>
    </location>
</feature>
<dbReference type="Gene3D" id="2.30.30.240">
    <property type="entry name" value="PRC-barrel domain"/>
    <property type="match status" value="1"/>
</dbReference>
<dbReference type="PANTHER" id="PTHR33692:SF1">
    <property type="entry name" value="RIBOSOME MATURATION FACTOR RIMM"/>
    <property type="match status" value="1"/>
</dbReference>
<protein>
    <recommendedName>
        <fullName evidence="5">Ribosome maturation factor RimM</fullName>
    </recommendedName>
</protein>
<evidence type="ECO:0000259" key="6">
    <source>
        <dbReference type="Pfam" id="PF01782"/>
    </source>
</evidence>
<dbReference type="InterPro" id="IPR036976">
    <property type="entry name" value="RimM_N_sf"/>
</dbReference>
<dbReference type="SUPFAM" id="SSF50346">
    <property type="entry name" value="PRC-barrel domain"/>
    <property type="match status" value="1"/>
</dbReference>
<evidence type="ECO:0000256" key="3">
    <source>
        <dbReference type="ARBA" id="ARBA00022552"/>
    </source>
</evidence>
<comment type="similarity">
    <text evidence="5">Belongs to the RimM family.</text>
</comment>
<evidence type="ECO:0000256" key="2">
    <source>
        <dbReference type="ARBA" id="ARBA00022517"/>
    </source>
</evidence>
<dbReference type="Pfam" id="PF01782">
    <property type="entry name" value="RimM"/>
    <property type="match status" value="1"/>
</dbReference>
<evidence type="ECO:0000313" key="9">
    <source>
        <dbReference type="Proteomes" id="UP000030392"/>
    </source>
</evidence>
<name>A0A0A2C6E4_PROMR</name>
<comment type="caution">
    <text evidence="8">The sequence shown here is derived from an EMBL/GenBank/DDBJ whole genome shotgun (WGS) entry which is preliminary data.</text>
</comment>
<evidence type="ECO:0000313" key="8">
    <source>
        <dbReference type="EMBL" id="KGG21936.1"/>
    </source>
</evidence>
<dbReference type="NCBIfam" id="TIGR02273">
    <property type="entry name" value="16S_RimM"/>
    <property type="match status" value="1"/>
</dbReference>
<feature type="domain" description="Ribosome maturation factor RimM PRC barrel" evidence="7">
    <location>
        <begin position="105"/>
        <end position="173"/>
    </location>
</feature>